<dbReference type="RefSeq" id="WP_083561870.1">
    <property type="nucleotide sequence ID" value="NZ_AQQV01000003.1"/>
</dbReference>
<sequence>MPLLSAKNLQLQVGLQVLLDHAELVIEPGERVCLLGRNGEGKSTLLRVIAGEVALDGGEIQRENGLRVAQLPQTVPGDLAGSVFEVVAEGLGELGRTLAQYHQLIEAEAADLERLGRLQNLIDAQDGWNLDNRVSEVLSRLDLPAGTPFRALSGGLKRRVLLARALITEPDLLLLDEPTNHLDVDSISWLEEFLLQWNGTLLFITHDRAFLRRLATRIIELDRGRLTSWPGDYDTYVRRKQEALDAEAEANAQFDKKLAQEEVWIRKGIQARRTRNEGRVRALHKLREEHRARRNRQGTANVVIQEAERSGKLVAEVEDLNFAWDGKPIVQGLTTTILRGDRIGFIGPNGAGKTTLLNLLLGKLAPDSGQVHHGTRLQVAYFDQLRDTLDEDKAVFENVAEGRDHVEINGASKHVLGYLQEFLFTPERARSPVRSLSGGERSRLLLARLFTQPCNLLVLDEPTNDLDLETLDLLEERLAEFGGTLFLVSHDRDFLDRVVTRSLVFEKPGHIGDYVGGYQDWLRQRRPAPAAPSKAPARAPKPAKPAAPQKPASNSLSREERKELGRLPGQLEKLEARQQTLSNALAEPDIYREDPARAQALQRELAELEEQISSTFERWEALESRA</sequence>
<dbReference type="GO" id="GO:0016887">
    <property type="term" value="F:ATP hydrolysis activity"/>
    <property type="evidence" value="ECO:0007669"/>
    <property type="project" value="UniProtKB-UniRule"/>
</dbReference>
<keyword evidence="15" id="KW-1185">Reference proteome</keyword>
<evidence type="ECO:0000256" key="5">
    <source>
        <dbReference type="ARBA" id="ARBA00022801"/>
    </source>
</evidence>
<dbReference type="InterPro" id="IPR032781">
    <property type="entry name" value="ABC_tran_Xtn"/>
</dbReference>
<dbReference type="EMBL" id="AQQV01000003">
    <property type="protein sequence ID" value="ORE85826.1"/>
    <property type="molecule type" value="Genomic_DNA"/>
</dbReference>
<dbReference type="InterPro" id="IPR051309">
    <property type="entry name" value="ABCF_ATPase"/>
</dbReference>
<dbReference type="EC" id="3.6.1.-" evidence="11"/>
<dbReference type="SMART" id="SM00382">
    <property type="entry name" value="AAA"/>
    <property type="match status" value="2"/>
</dbReference>
<dbReference type="Gene3D" id="3.40.50.300">
    <property type="entry name" value="P-loop containing nucleotide triphosphate hydrolases"/>
    <property type="match status" value="2"/>
</dbReference>
<evidence type="ECO:0000256" key="4">
    <source>
        <dbReference type="ARBA" id="ARBA00022763"/>
    </source>
</evidence>
<keyword evidence="4 11" id="KW-0227">DNA damage</keyword>
<dbReference type="PANTHER" id="PTHR42855">
    <property type="entry name" value="ABC TRANSPORTER ATP-BINDING SUBUNIT"/>
    <property type="match status" value="1"/>
</dbReference>
<proteinExistence type="inferred from homology"/>
<dbReference type="HAMAP" id="MF_00848">
    <property type="entry name" value="Uup"/>
    <property type="match status" value="1"/>
</dbReference>
<comment type="catalytic activity">
    <reaction evidence="9 11">
        <text>ATP + H2O = ADP + phosphate + H(+)</text>
        <dbReference type="Rhea" id="RHEA:13065"/>
        <dbReference type="ChEBI" id="CHEBI:15377"/>
        <dbReference type="ChEBI" id="CHEBI:15378"/>
        <dbReference type="ChEBI" id="CHEBI:30616"/>
        <dbReference type="ChEBI" id="CHEBI:43474"/>
        <dbReference type="ChEBI" id="CHEBI:456216"/>
    </reaction>
</comment>
<keyword evidence="6 11" id="KW-0067">ATP-binding</keyword>
<evidence type="ECO:0000256" key="8">
    <source>
        <dbReference type="ARBA" id="ARBA00023204"/>
    </source>
</evidence>
<dbReference type="InterPro" id="IPR043686">
    <property type="entry name" value="Uup"/>
</dbReference>
<dbReference type="PANTHER" id="PTHR42855:SF1">
    <property type="entry name" value="ABC TRANSPORTER DOMAIN-CONTAINING PROTEIN"/>
    <property type="match status" value="1"/>
</dbReference>
<dbReference type="Proteomes" id="UP000192342">
    <property type="component" value="Unassembled WGS sequence"/>
</dbReference>
<dbReference type="GO" id="GO:0006281">
    <property type="term" value="P:DNA repair"/>
    <property type="evidence" value="ECO:0007669"/>
    <property type="project" value="UniProtKB-KW"/>
</dbReference>
<comment type="function">
    <text evidence="11">Probably plays a role in ribosome assembly or function. May be involved in resolution of branched DNA intermediates that result from template switching in postreplication gaps. Binds DNA and has ATPase activity.</text>
</comment>
<evidence type="ECO:0000256" key="7">
    <source>
        <dbReference type="ARBA" id="ARBA00023125"/>
    </source>
</evidence>
<feature type="binding site" evidence="11">
    <location>
        <begin position="36"/>
        <end position="43"/>
    </location>
    <ligand>
        <name>ATP</name>
        <dbReference type="ChEBI" id="CHEBI:30616"/>
        <label>1</label>
    </ligand>
</feature>
<name>A0A1Y1SBU9_9GAMM</name>
<evidence type="ECO:0000256" key="3">
    <source>
        <dbReference type="ARBA" id="ARBA00022741"/>
    </source>
</evidence>
<evidence type="ECO:0000256" key="10">
    <source>
        <dbReference type="ARBA" id="ARBA00061478"/>
    </source>
</evidence>
<feature type="domain" description="ABC transporter" evidence="13">
    <location>
        <begin position="4"/>
        <end position="248"/>
    </location>
</feature>
<dbReference type="SUPFAM" id="SSF52540">
    <property type="entry name" value="P-loop containing nucleoside triphosphate hydrolases"/>
    <property type="match status" value="2"/>
</dbReference>
<dbReference type="Pfam" id="PF00005">
    <property type="entry name" value="ABC_tran"/>
    <property type="match status" value="2"/>
</dbReference>
<dbReference type="InterPro" id="IPR037118">
    <property type="entry name" value="Val-tRNA_synth_C_sf"/>
</dbReference>
<keyword evidence="8 11" id="KW-0234">DNA repair</keyword>
<organism evidence="14 15">
    <name type="scientific">Oceanococcus atlanticus</name>
    <dbReference type="NCBI Taxonomy" id="1317117"/>
    <lineage>
        <taxon>Bacteria</taxon>
        <taxon>Pseudomonadati</taxon>
        <taxon>Pseudomonadota</taxon>
        <taxon>Gammaproteobacteria</taxon>
        <taxon>Chromatiales</taxon>
        <taxon>Oceanococcaceae</taxon>
        <taxon>Oceanococcus</taxon>
    </lineage>
</organism>
<evidence type="ECO:0000256" key="12">
    <source>
        <dbReference type="SAM" id="MobiDB-lite"/>
    </source>
</evidence>
<comment type="caution">
    <text evidence="14">The sequence shown here is derived from an EMBL/GenBank/DDBJ whole genome shotgun (WGS) entry which is preliminary data.</text>
</comment>
<dbReference type="InterPro" id="IPR003593">
    <property type="entry name" value="AAA+_ATPase"/>
</dbReference>
<dbReference type="OrthoDB" id="9808609at2"/>
<evidence type="ECO:0000256" key="6">
    <source>
        <dbReference type="ARBA" id="ARBA00022840"/>
    </source>
</evidence>
<dbReference type="PROSITE" id="PS50893">
    <property type="entry name" value="ABC_TRANSPORTER_2"/>
    <property type="match status" value="2"/>
</dbReference>
<accession>A0A1Y1SBU9</accession>
<gene>
    <name evidence="11" type="primary">uup</name>
    <name evidence="14" type="ORF">ATO7_11053</name>
</gene>
<evidence type="ECO:0000256" key="2">
    <source>
        <dbReference type="ARBA" id="ARBA00022737"/>
    </source>
</evidence>
<evidence type="ECO:0000313" key="15">
    <source>
        <dbReference type="Proteomes" id="UP000192342"/>
    </source>
</evidence>
<dbReference type="Pfam" id="PF16326">
    <property type="entry name" value="ABC_tran_CTD"/>
    <property type="match status" value="1"/>
</dbReference>
<dbReference type="GO" id="GO:0003677">
    <property type="term" value="F:DNA binding"/>
    <property type="evidence" value="ECO:0007669"/>
    <property type="project" value="UniProtKB-UniRule"/>
</dbReference>
<feature type="coiled-coil region" evidence="11">
    <location>
        <begin position="591"/>
        <end position="625"/>
    </location>
</feature>
<evidence type="ECO:0000313" key="14">
    <source>
        <dbReference type="EMBL" id="ORE85826.1"/>
    </source>
</evidence>
<dbReference type="InterPro" id="IPR017871">
    <property type="entry name" value="ABC_transporter-like_CS"/>
</dbReference>
<dbReference type="CDD" id="cd03221">
    <property type="entry name" value="ABCF_EF-3"/>
    <property type="match status" value="1"/>
</dbReference>
<dbReference type="GO" id="GO:0005524">
    <property type="term" value="F:ATP binding"/>
    <property type="evidence" value="ECO:0007669"/>
    <property type="project" value="UniProtKB-UniRule"/>
</dbReference>
<dbReference type="GO" id="GO:0005737">
    <property type="term" value="C:cytoplasm"/>
    <property type="evidence" value="ECO:0007669"/>
    <property type="project" value="UniProtKB-SubCell"/>
</dbReference>
<reference evidence="14 15" key="1">
    <citation type="submission" date="2013-04" db="EMBL/GenBank/DDBJ databases">
        <title>Oceanococcus atlanticus 22II-S10r2 Genome Sequencing.</title>
        <authorList>
            <person name="Lai Q."/>
            <person name="Li G."/>
            <person name="Shao Z."/>
        </authorList>
    </citation>
    <scope>NUCLEOTIDE SEQUENCE [LARGE SCALE GENOMIC DNA]</scope>
    <source>
        <strain evidence="14 15">22II-S10r2</strain>
    </source>
</reference>
<comment type="subcellular location">
    <subcellularLocation>
        <location evidence="11">Cytoplasm</location>
    </subcellularLocation>
    <text evidence="11">Associates with ribosomes.</text>
</comment>
<keyword evidence="1 11" id="KW-0963">Cytoplasm</keyword>
<dbReference type="PROSITE" id="PS00211">
    <property type="entry name" value="ABC_TRANSPORTER_1"/>
    <property type="match status" value="1"/>
</dbReference>
<dbReference type="InterPro" id="IPR032524">
    <property type="entry name" value="ABC_tran_C"/>
</dbReference>
<feature type="region of interest" description="Disordered" evidence="12">
    <location>
        <begin position="526"/>
        <end position="579"/>
    </location>
</feature>
<evidence type="ECO:0000259" key="13">
    <source>
        <dbReference type="PROSITE" id="PS50893"/>
    </source>
</evidence>
<keyword evidence="7 11" id="KW-0238">DNA-binding</keyword>
<dbReference type="AlphaFoldDB" id="A0A1Y1SBU9"/>
<keyword evidence="11" id="KW-0175">Coiled coil</keyword>
<evidence type="ECO:0000256" key="9">
    <source>
        <dbReference type="ARBA" id="ARBA00049360"/>
    </source>
</evidence>
<keyword evidence="5 11" id="KW-0378">Hydrolase</keyword>
<comment type="similarity">
    <text evidence="10 11">Belongs to the ABC transporter superfamily. ABCF family. Uup subfamily.</text>
</comment>
<dbReference type="Gene3D" id="1.10.287.380">
    <property type="entry name" value="Valyl-tRNA synthetase, C-terminal domain"/>
    <property type="match status" value="1"/>
</dbReference>
<evidence type="ECO:0000256" key="1">
    <source>
        <dbReference type="ARBA" id="ARBA00022490"/>
    </source>
</evidence>
<feature type="domain" description="ABC transporter" evidence="13">
    <location>
        <begin position="315"/>
        <end position="533"/>
    </location>
</feature>
<feature type="binding site" evidence="11">
    <location>
        <begin position="347"/>
        <end position="354"/>
    </location>
    <ligand>
        <name>ATP</name>
        <dbReference type="ChEBI" id="CHEBI:30616"/>
        <label>2</label>
    </ligand>
</feature>
<dbReference type="Pfam" id="PF12848">
    <property type="entry name" value="ABC_tran_Xtn"/>
    <property type="match status" value="1"/>
</dbReference>
<keyword evidence="2 11" id="KW-0677">Repeat</keyword>
<evidence type="ECO:0000256" key="11">
    <source>
        <dbReference type="HAMAP-Rule" id="MF_00848"/>
    </source>
</evidence>
<dbReference type="GO" id="GO:0043022">
    <property type="term" value="F:ribosome binding"/>
    <property type="evidence" value="ECO:0007669"/>
    <property type="project" value="UniProtKB-UniRule"/>
</dbReference>
<dbReference type="STRING" id="1317117.ATO7_11053"/>
<feature type="compositionally biased region" description="Low complexity" evidence="12">
    <location>
        <begin position="527"/>
        <end position="553"/>
    </location>
</feature>
<protein>
    <recommendedName>
        <fullName evidence="11">ATP-binding protein Uup</fullName>
        <ecNumber evidence="11">3.6.1.-</ecNumber>
    </recommendedName>
</protein>
<keyword evidence="3 11" id="KW-0547">Nucleotide-binding</keyword>
<dbReference type="InterPro" id="IPR027417">
    <property type="entry name" value="P-loop_NTPase"/>
</dbReference>
<dbReference type="FunFam" id="3.40.50.300:FF:000309">
    <property type="entry name" value="ABC transporter ATP-binding protein"/>
    <property type="match status" value="1"/>
</dbReference>
<dbReference type="FunFam" id="3.40.50.300:FF:000011">
    <property type="entry name" value="Putative ABC transporter ATP-binding component"/>
    <property type="match status" value="1"/>
</dbReference>
<dbReference type="InterPro" id="IPR003439">
    <property type="entry name" value="ABC_transporter-like_ATP-bd"/>
</dbReference>